<evidence type="ECO:0000256" key="3">
    <source>
        <dbReference type="ARBA" id="ARBA00022452"/>
    </source>
</evidence>
<evidence type="ECO:0000313" key="14">
    <source>
        <dbReference type="Proteomes" id="UP000488936"/>
    </source>
</evidence>
<dbReference type="InterPro" id="IPR000531">
    <property type="entry name" value="Beta-barrel_TonB"/>
</dbReference>
<feature type="domain" description="TonB-dependent receptor plug" evidence="12">
    <location>
        <begin position="128"/>
        <end position="264"/>
    </location>
</feature>
<evidence type="ECO:0000256" key="1">
    <source>
        <dbReference type="ARBA" id="ARBA00004571"/>
    </source>
</evidence>
<dbReference type="InterPro" id="IPR036942">
    <property type="entry name" value="Beta-barrel_TonB_sf"/>
</dbReference>
<dbReference type="Pfam" id="PF00593">
    <property type="entry name" value="TonB_dep_Rec_b-barrel"/>
    <property type="match status" value="1"/>
</dbReference>
<dbReference type="OrthoDB" id="1151166at2"/>
<dbReference type="Proteomes" id="UP000488936">
    <property type="component" value="Unassembled WGS sequence"/>
</dbReference>
<dbReference type="GO" id="GO:0009279">
    <property type="term" value="C:cell outer membrane"/>
    <property type="evidence" value="ECO:0007669"/>
    <property type="project" value="UniProtKB-SubCell"/>
</dbReference>
<reference evidence="13 14" key="1">
    <citation type="journal article" date="2006" name="Int. J. Syst. Evol. Microbiol.">
        <title>Myroides pelagicus sp. nov., isolated from seawater in Thailand.</title>
        <authorList>
            <person name="Yoon J."/>
            <person name="Maneerat S."/>
            <person name="Kawai F."/>
            <person name="Yokota A."/>
        </authorList>
    </citation>
    <scope>NUCLEOTIDE SEQUENCE [LARGE SCALE GENOMIC DNA]</scope>
    <source>
        <strain evidence="13 14">SM1T</strain>
    </source>
</reference>
<evidence type="ECO:0000256" key="7">
    <source>
        <dbReference type="ARBA" id="ARBA00023136"/>
    </source>
</evidence>
<evidence type="ECO:0000256" key="6">
    <source>
        <dbReference type="ARBA" id="ARBA00023077"/>
    </source>
</evidence>
<keyword evidence="8 13" id="KW-0675">Receptor</keyword>
<proteinExistence type="inferred from homology"/>
<gene>
    <name evidence="13" type="ORF">GJV77_11400</name>
</gene>
<dbReference type="AlphaFoldDB" id="A0A7K1GQ35"/>
<sequence>MTFSPTNFDKVYSYIVILSLLLLSPLCYSQSSYTSLNKAIVLDQNNTPLEFATILWQDNQVDYTNSKGEFKIKFTNEFRPFSIHYANKQSIYINNLDTYNKYQNTFTLVDLSITLEQINIKAPSYTKQSGSNSAIIIDRQAIAQAQAFSLKDVLNNLPGHASVAPNLNSAQTINLRGASFDKLTGGSLQKMNNSFGVAIIVDDVNISNDANMQTRSLNQFGMVSGANTGSISNQTYQGIDLREIPTENIESIEVVQGVASAKYAELTDGAIIINKQAGATPFNFTTNINRGATTTNLSKGFRLAKNLGALNLSVNYSKSNSDPRDKVKSYTRISQNLMWTKSFGKNIKNTFSFSLSKRLDNVREDPDDQLGRKLKASDNFFRASNRTSIKLNTKTIKSLNLNINGSYGISKTYNQQRINKGPFPIANKDTTGIYQGYYVDGRYIAVEQIHGKPISIGATLNASSATFGQKIEHHLSMGASLNYHDNLGQGTIYKQDQPRWNQNSKGNDRPYDFRQNQAQLNIGAYLMDNFKSNLFNNPLEGNIGFRVDIQNQKISYQPRINLTYQPKPGSQITFGYGISTKAPSLAHRFPAPIWLDFPLLNFFDNSNMQNSLYLVKTVKIQTNNNHLKPSKSTQFEIGYSHQGKLFSNSVFAYFKNNKDGFGVKREYYPITIPEYEVIGDINQNQKIQYRPTGKNKTLTDYTIQTITNSVRSKSYGIDWSSSSKKIESLNLYISLSHSLSYSEYYDSNPTYNEVTQREVIDKYGVYYTKFNPAKTKSLSLMSKLSLSYHVPKIGFIITANSDVFWFRKSLNTQPLFANQYLDKNFKPITIDLEQDIKQSIVTGQNNYQQPIFYVVNLNATKEIRKNIRIGINTYNFFNIRINKEKELSDGSKSIIQYNAPFSITGSISIKF</sequence>
<evidence type="ECO:0000313" key="13">
    <source>
        <dbReference type="EMBL" id="MTH30503.1"/>
    </source>
</evidence>
<dbReference type="PANTHER" id="PTHR30069:SF29">
    <property type="entry name" value="HEMOGLOBIN AND HEMOGLOBIN-HAPTOGLOBIN-BINDING PROTEIN 1-RELATED"/>
    <property type="match status" value="1"/>
</dbReference>
<evidence type="ECO:0000256" key="10">
    <source>
        <dbReference type="RuleBase" id="RU003357"/>
    </source>
</evidence>
<keyword evidence="7 10" id="KW-0472">Membrane</keyword>
<evidence type="ECO:0000256" key="9">
    <source>
        <dbReference type="ARBA" id="ARBA00023237"/>
    </source>
</evidence>
<evidence type="ECO:0000256" key="5">
    <source>
        <dbReference type="ARBA" id="ARBA00022729"/>
    </source>
</evidence>
<comment type="subcellular location">
    <subcellularLocation>
        <location evidence="1">Cell outer membrane</location>
        <topology evidence="1">Multi-pass membrane protein</topology>
    </subcellularLocation>
</comment>
<dbReference type="Gene3D" id="2.40.170.20">
    <property type="entry name" value="TonB-dependent receptor, beta-barrel domain"/>
    <property type="match status" value="1"/>
</dbReference>
<accession>A0A7K1GQ35</accession>
<dbReference type="GO" id="GO:0015344">
    <property type="term" value="F:siderophore uptake transmembrane transporter activity"/>
    <property type="evidence" value="ECO:0007669"/>
    <property type="project" value="TreeGrafter"/>
</dbReference>
<keyword evidence="3" id="KW-1134">Transmembrane beta strand</keyword>
<keyword evidence="2" id="KW-0813">Transport</keyword>
<organism evidence="13 14">
    <name type="scientific">Myroides pelagicus</name>
    <dbReference type="NCBI Taxonomy" id="270914"/>
    <lineage>
        <taxon>Bacteria</taxon>
        <taxon>Pseudomonadati</taxon>
        <taxon>Bacteroidota</taxon>
        <taxon>Flavobacteriia</taxon>
        <taxon>Flavobacteriales</taxon>
        <taxon>Flavobacteriaceae</taxon>
        <taxon>Myroides</taxon>
    </lineage>
</organism>
<dbReference type="InterPro" id="IPR039426">
    <property type="entry name" value="TonB-dep_rcpt-like"/>
</dbReference>
<dbReference type="Pfam" id="PF07715">
    <property type="entry name" value="Plug"/>
    <property type="match status" value="1"/>
</dbReference>
<keyword evidence="5" id="KW-0732">Signal</keyword>
<comment type="similarity">
    <text evidence="10">Belongs to the TonB-dependent receptor family.</text>
</comment>
<comment type="caution">
    <text evidence="13">The sequence shown here is derived from an EMBL/GenBank/DDBJ whole genome shotgun (WGS) entry which is preliminary data.</text>
</comment>
<evidence type="ECO:0000256" key="8">
    <source>
        <dbReference type="ARBA" id="ARBA00023170"/>
    </source>
</evidence>
<dbReference type="GO" id="GO:0044718">
    <property type="term" value="P:siderophore transmembrane transport"/>
    <property type="evidence" value="ECO:0007669"/>
    <property type="project" value="TreeGrafter"/>
</dbReference>
<name>A0A7K1GQ35_9FLAO</name>
<evidence type="ECO:0000259" key="11">
    <source>
        <dbReference type="Pfam" id="PF00593"/>
    </source>
</evidence>
<evidence type="ECO:0000256" key="4">
    <source>
        <dbReference type="ARBA" id="ARBA00022692"/>
    </source>
</evidence>
<keyword evidence="6 10" id="KW-0798">TonB box</keyword>
<dbReference type="PANTHER" id="PTHR30069">
    <property type="entry name" value="TONB-DEPENDENT OUTER MEMBRANE RECEPTOR"/>
    <property type="match status" value="1"/>
</dbReference>
<keyword evidence="9" id="KW-0998">Cell outer membrane</keyword>
<protein>
    <submittedName>
        <fullName evidence="13">TonB-dependent receptor plug domain-containing protein</fullName>
    </submittedName>
</protein>
<feature type="domain" description="TonB-dependent receptor-like beta-barrel" evidence="11">
    <location>
        <begin position="361"/>
        <end position="875"/>
    </location>
</feature>
<dbReference type="SUPFAM" id="SSF56935">
    <property type="entry name" value="Porins"/>
    <property type="match status" value="1"/>
</dbReference>
<evidence type="ECO:0000256" key="2">
    <source>
        <dbReference type="ARBA" id="ARBA00022448"/>
    </source>
</evidence>
<keyword evidence="14" id="KW-1185">Reference proteome</keyword>
<dbReference type="Gene3D" id="2.170.130.10">
    <property type="entry name" value="TonB-dependent receptor, plug domain"/>
    <property type="match status" value="1"/>
</dbReference>
<dbReference type="InterPro" id="IPR037066">
    <property type="entry name" value="Plug_dom_sf"/>
</dbReference>
<dbReference type="RefSeq" id="WP_155036487.1">
    <property type="nucleotide sequence ID" value="NZ_JBHTIG010000062.1"/>
</dbReference>
<dbReference type="EMBL" id="WMJY01000028">
    <property type="protein sequence ID" value="MTH30503.1"/>
    <property type="molecule type" value="Genomic_DNA"/>
</dbReference>
<keyword evidence="4" id="KW-0812">Transmembrane</keyword>
<evidence type="ECO:0000259" key="12">
    <source>
        <dbReference type="Pfam" id="PF07715"/>
    </source>
</evidence>
<dbReference type="InterPro" id="IPR012910">
    <property type="entry name" value="Plug_dom"/>
</dbReference>